<feature type="domain" description="Peptidase C1A papain C-terminal" evidence="10">
    <location>
        <begin position="1"/>
        <end position="246"/>
    </location>
</feature>
<dbReference type="PROSITE" id="PS00639">
    <property type="entry name" value="THIOL_PROTEASE_HIS"/>
    <property type="match status" value="1"/>
</dbReference>
<dbReference type="InterPro" id="IPR000169">
    <property type="entry name" value="Pept_cys_AS"/>
</dbReference>
<dbReference type="InterPro" id="IPR000668">
    <property type="entry name" value="Peptidase_C1A_C"/>
</dbReference>
<proteinExistence type="inferred from homology"/>
<accession>A0A0N4WLS1</accession>
<keyword evidence="4" id="KW-0378">Hydrolase</keyword>
<dbReference type="WBParaSite" id="HPLM_0001211201-mRNA-1">
    <property type="protein sequence ID" value="HPLM_0001211201-mRNA-1"/>
    <property type="gene ID" value="HPLM_0001211201"/>
</dbReference>
<dbReference type="OMA" id="WANCTFL"/>
<dbReference type="FunFam" id="3.90.70.10:FF:000031">
    <property type="entry name" value="Cathepsin B"/>
    <property type="match status" value="1"/>
</dbReference>
<dbReference type="PROSITE" id="PS00139">
    <property type="entry name" value="THIOL_PROTEASE_CYS"/>
    <property type="match status" value="1"/>
</dbReference>
<evidence type="ECO:0000256" key="4">
    <source>
        <dbReference type="ARBA" id="ARBA00022801"/>
    </source>
</evidence>
<evidence type="ECO:0000256" key="8">
    <source>
        <dbReference type="ARBA" id="ARBA00023180"/>
    </source>
</evidence>
<evidence type="ECO:0000256" key="9">
    <source>
        <dbReference type="ARBA" id="ARBA00057399"/>
    </source>
</evidence>
<evidence type="ECO:0000256" key="2">
    <source>
        <dbReference type="ARBA" id="ARBA00022670"/>
    </source>
</evidence>
<evidence type="ECO:0000313" key="13">
    <source>
        <dbReference type="WBParaSite" id="HPLM_0001211201-mRNA-1"/>
    </source>
</evidence>
<dbReference type="InterPro" id="IPR038765">
    <property type="entry name" value="Papain-like_cys_pep_sf"/>
</dbReference>
<keyword evidence="2" id="KW-0645">Protease</keyword>
<organism evidence="13">
    <name type="scientific">Haemonchus placei</name>
    <name type="common">Barber's pole worm</name>
    <dbReference type="NCBI Taxonomy" id="6290"/>
    <lineage>
        <taxon>Eukaryota</taxon>
        <taxon>Metazoa</taxon>
        <taxon>Ecdysozoa</taxon>
        <taxon>Nematoda</taxon>
        <taxon>Chromadorea</taxon>
        <taxon>Rhabditida</taxon>
        <taxon>Rhabditina</taxon>
        <taxon>Rhabditomorpha</taxon>
        <taxon>Strongyloidea</taxon>
        <taxon>Trichostrongylidae</taxon>
        <taxon>Haemonchus</taxon>
    </lineage>
</organism>
<dbReference type="GO" id="GO:0006508">
    <property type="term" value="P:proteolysis"/>
    <property type="evidence" value="ECO:0007669"/>
    <property type="project" value="UniProtKB-KW"/>
</dbReference>
<gene>
    <name evidence="11" type="ORF">HPLM_LOCUS12104</name>
</gene>
<dbReference type="CDD" id="cd02620">
    <property type="entry name" value="Peptidase_C1A_CathepsinB"/>
    <property type="match status" value="1"/>
</dbReference>
<keyword evidence="3" id="KW-0732">Signal</keyword>
<dbReference type="GO" id="GO:0008234">
    <property type="term" value="F:cysteine-type peptidase activity"/>
    <property type="evidence" value="ECO:0007669"/>
    <property type="project" value="UniProtKB-KW"/>
</dbReference>
<keyword evidence="7" id="KW-1015">Disulfide bond</keyword>
<name>A0A0N4WLS1_HAEPC</name>
<comment type="similarity">
    <text evidence="1">Belongs to the peptidase C1 family.</text>
</comment>
<dbReference type="AlphaFoldDB" id="A0A0N4WLS1"/>
<sequence length="252" mass="28339">YDPRKEWANCTFLLTIRDQANCGSCWAVSTAAAITDRICIATKAEKQVYISATDILSCCSRCGFGCDGGWPIEAWKFFIDDGVVSGGDYRTKRCCRPYPIHPCGHHGNDTYYGECPRSAPTPPCKRKCQAGFRRPYRLDKRHGKTAYTLPQSIRAIQRDILEHGPVVATFAVYEDFKVYKSGIYKYTAGSLRGYHAVKMIGWGTENGTDFWLIANSWHNDWGEKGYFRIIRGQNECGIEEDISGGLIDVDSL</sequence>
<evidence type="ECO:0000256" key="1">
    <source>
        <dbReference type="ARBA" id="ARBA00008455"/>
    </source>
</evidence>
<dbReference type="PRINTS" id="PR00705">
    <property type="entry name" value="PAPAIN"/>
</dbReference>
<reference evidence="11 12" key="2">
    <citation type="submission" date="2018-11" db="EMBL/GenBank/DDBJ databases">
        <authorList>
            <consortium name="Pathogen Informatics"/>
        </authorList>
    </citation>
    <scope>NUCLEOTIDE SEQUENCE [LARGE SCALE GENOMIC DNA]</scope>
    <source>
        <strain evidence="11 12">MHpl1</strain>
    </source>
</reference>
<dbReference type="SUPFAM" id="SSF54001">
    <property type="entry name" value="Cysteine proteinases"/>
    <property type="match status" value="1"/>
</dbReference>
<evidence type="ECO:0000259" key="10">
    <source>
        <dbReference type="SMART" id="SM00645"/>
    </source>
</evidence>
<evidence type="ECO:0000256" key="3">
    <source>
        <dbReference type="ARBA" id="ARBA00022729"/>
    </source>
</evidence>
<dbReference type="STRING" id="6290.A0A0N4WLS1"/>
<reference evidence="13" key="1">
    <citation type="submission" date="2017-02" db="UniProtKB">
        <authorList>
            <consortium name="WormBaseParasite"/>
        </authorList>
    </citation>
    <scope>IDENTIFICATION</scope>
</reference>
<dbReference type="InterPro" id="IPR025661">
    <property type="entry name" value="Pept_asp_AS"/>
</dbReference>
<dbReference type="PANTHER" id="PTHR12411">
    <property type="entry name" value="CYSTEINE PROTEASE FAMILY C1-RELATED"/>
    <property type="match status" value="1"/>
</dbReference>
<dbReference type="InterPro" id="IPR013128">
    <property type="entry name" value="Peptidase_C1A"/>
</dbReference>
<keyword evidence="6" id="KW-0865">Zymogen</keyword>
<dbReference type="Proteomes" id="UP000268014">
    <property type="component" value="Unassembled WGS sequence"/>
</dbReference>
<dbReference type="EMBL" id="UZAF01017761">
    <property type="protein sequence ID" value="VDO44742.1"/>
    <property type="molecule type" value="Genomic_DNA"/>
</dbReference>
<comment type="function">
    <text evidence="9">Expression of the protease correlates with blood-feeding and suggests a role for the protease in blood digestion.</text>
</comment>
<evidence type="ECO:0000256" key="6">
    <source>
        <dbReference type="ARBA" id="ARBA00023145"/>
    </source>
</evidence>
<evidence type="ECO:0000256" key="5">
    <source>
        <dbReference type="ARBA" id="ARBA00022807"/>
    </source>
</evidence>
<dbReference type="Gene3D" id="3.90.70.10">
    <property type="entry name" value="Cysteine proteinases"/>
    <property type="match status" value="1"/>
</dbReference>
<dbReference type="PROSITE" id="PS00640">
    <property type="entry name" value="THIOL_PROTEASE_ASN"/>
    <property type="match status" value="1"/>
</dbReference>
<evidence type="ECO:0000256" key="7">
    <source>
        <dbReference type="ARBA" id="ARBA00023157"/>
    </source>
</evidence>
<evidence type="ECO:0000313" key="12">
    <source>
        <dbReference type="Proteomes" id="UP000268014"/>
    </source>
</evidence>
<dbReference type="OrthoDB" id="10058785at2759"/>
<keyword evidence="12" id="KW-1185">Reference proteome</keyword>
<dbReference type="Pfam" id="PF00112">
    <property type="entry name" value="Peptidase_C1"/>
    <property type="match status" value="1"/>
</dbReference>
<evidence type="ECO:0000313" key="11">
    <source>
        <dbReference type="EMBL" id="VDO44742.1"/>
    </source>
</evidence>
<keyword evidence="5" id="KW-0788">Thiol protease</keyword>
<keyword evidence="8" id="KW-0325">Glycoprotein</keyword>
<dbReference type="SMART" id="SM00645">
    <property type="entry name" value="Pept_C1"/>
    <property type="match status" value="1"/>
</dbReference>
<dbReference type="InterPro" id="IPR025660">
    <property type="entry name" value="Pept_his_AS"/>
</dbReference>
<protein>
    <submittedName>
        <fullName evidence="13">Pept_C1 domain-containing protein</fullName>
    </submittedName>
</protein>